<dbReference type="PANTHER" id="PTHR35580:SF1">
    <property type="entry name" value="PHYTASE-LIKE DOMAIN-CONTAINING PROTEIN"/>
    <property type="match status" value="1"/>
</dbReference>
<gene>
    <name evidence="1" type="ORF">FHS57_000293</name>
</gene>
<dbReference type="AlphaFoldDB" id="A0A7W6ENG4"/>
<dbReference type="PANTHER" id="PTHR35580">
    <property type="entry name" value="CELL SURFACE GLYCOPROTEIN (S-LAYER PROTEIN)-LIKE PROTEIN"/>
    <property type="match status" value="1"/>
</dbReference>
<reference evidence="1 2" key="1">
    <citation type="submission" date="2020-08" db="EMBL/GenBank/DDBJ databases">
        <title>Genomic Encyclopedia of Type Strains, Phase IV (KMG-IV): sequencing the most valuable type-strain genomes for metagenomic binning, comparative biology and taxonomic classification.</title>
        <authorList>
            <person name="Goeker M."/>
        </authorList>
    </citation>
    <scope>NUCLEOTIDE SEQUENCE [LARGE SCALE GENOMIC DNA]</scope>
    <source>
        <strain evidence="1 2">DSM 17976</strain>
    </source>
</reference>
<protein>
    <recommendedName>
        <fullName evidence="3">Beta-propeller repeat-containing protein</fullName>
    </recommendedName>
</protein>
<evidence type="ECO:0000313" key="2">
    <source>
        <dbReference type="Proteomes" id="UP000541352"/>
    </source>
</evidence>
<dbReference type="Proteomes" id="UP000541352">
    <property type="component" value="Unassembled WGS sequence"/>
</dbReference>
<name>A0A7W6ENG4_9BACT</name>
<dbReference type="InterPro" id="IPR052918">
    <property type="entry name" value="Motility_Chemotaxis_Reg"/>
</dbReference>
<keyword evidence="2" id="KW-1185">Reference proteome</keyword>
<evidence type="ECO:0000313" key="1">
    <source>
        <dbReference type="EMBL" id="MBB3836311.1"/>
    </source>
</evidence>
<dbReference type="EMBL" id="JACIBY010000001">
    <property type="protein sequence ID" value="MBB3836311.1"/>
    <property type="molecule type" value="Genomic_DNA"/>
</dbReference>
<evidence type="ECO:0008006" key="3">
    <source>
        <dbReference type="Google" id="ProtNLM"/>
    </source>
</evidence>
<accession>A0A7W6ENG4</accession>
<dbReference type="SUPFAM" id="SSF101898">
    <property type="entry name" value="NHL repeat"/>
    <property type="match status" value="1"/>
</dbReference>
<sequence length="513" mass="55395">MKILTILLLFIVNGLVISAQTITPSTLSFPKNSYEAINQLALPTKGDAVFDTTFNVLRVYNGIKWIPLGTDEKNPLMTAWSGGGALSEVGLDIVVDTDDNLYVVGIFNLTAIFGSLSIVASDTSAIFLAKYDKTGKLLWVKSIASNIGFGVSDMSLCISSTGELYATGVFRDSVNFGVGILSALPRKAEGFLAKLSSEGVPLWIKKIDSANALLINDIELDKADNIYIVGTFFDSATFGTITLTSVGVNDFFLASYTPDGTFRWARQGGSEGSNYDFCTSVAISSRNQIYITGSFVGKFRIGNQILETLGNQNMYLARYSTNGDFMSVFQAHGDVNNLRGNVEGVRVIANNRDDIYVAGRFQGAAAFGIYKLIGSLNTYQIFLARFSETNVVAAFETQGEFLNGVSLTADGDGAVYLAGVFKGNAIIKSLAPKIISATGGFDFFVAKYSNNYPAEWVISGGGKETDIVTNMVIGQNKNIYLTGQYLGESIIGNTRLKNASFLTDMFFIRLVQP</sequence>
<dbReference type="Gene3D" id="2.80.10.50">
    <property type="match status" value="1"/>
</dbReference>
<organism evidence="1 2">
    <name type="scientific">Runella defluvii</name>
    <dbReference type="NCBI Taxonomy" id="370973"/>
    <lineage>
        <taxon>Bacteria</taxon>
        <taxon>Pseudomonadati</taxon>
        <taxon>Bacteroidota</taxon>
        <taxon>Cytophagia</taxon>
        <taxon>Cytophagales</taxon>
        <taxon>Spirosomataceae</taxon>
        <taxon>Runella</taxon>
    </lineage>
</organism>
<proteinExistence type="predicted"/>
<dbReference type="RefSeq" id="WP_183971081.1">
    <property type="nucleotide sequence ID" value="NZ_JACIBY010000001.1"/>
</dbReference>
<comment type="caution">
    <text evidence="1">The sequence shown here is derived from an EMBL/GenBank/DDBJ whole genome shotgun (WGS) entry which is preliminary data.</text>
</comment>